<sequence length="276" mass="29112">MHHRALHPEPSQAHPAKEPQTMNDRYSGDTAPGTLLITGAGRGIGAATAQAAARLGYDIVLNYARDERAARSVAKSIRTEGRKAFVIQADVGRNEDIRRMFDTIETEIGPLRGLINNAGITGPIGPFKDTTEEIIEQVFRVNVLGAMQCAREALDNFRRHGTRGVIVNVSSVAARTGSPGEYVHYAASKAALEAFTLGLAREVAGEGIRVCGVAPGSTLTDIHAAAGEPDRPARVAPRIPMGRLAEPAEIAETIVWLASPAASYVTGTTLACAGGL</sequence>
<feature type="region of interest" description="Disordered" evidence="3">
    <location>
        <begin position="1"/>
        <end position="30"/>
    </location>
</feature>
<evidence type="ECO:0000256" key="2">
    <source>
        <dbReference type="ARBA" id="ARBA00023002"/>
    </source>
</evidence>
<gene>
    <name evidence="5" type="ORF">GCM10009125_04690</name>
</gene>
<keyword evidence="2" id="KW-0560">Oxidoreductase</keyword>
<evidence type="ECO:0000313" key="6">
    <source>
        <dbReference type="Proteomes" id="UP001501176"/>
    </source>
</evidence>
<dbReference type="Gene3D" id="3.40.50.720">
    <property type="entry name" value="NAD(P)-binding Rossmann-like Domain"/>
    <property type="match status" value="1"/>
</dbReference>
<dbReference type="InterPro" id="IPR057326">
    <property type="entry name" value="KR_dom"/>
</dbReference>
<dbReference type="SMART" id="SM00822">
    <property type="entry name" value="PKS_KR"/>
    <property type="match status" value="1"/>
</dbReference>
<feature type="domain" description="Ketoreductase" evidence="4">
    <location>
        <begin position="33"/>
        <end position="238"/>
    </location>
</feature>
<proteinExistence type="inferred from homology"/>
<comment type="similarity">
    <text evidence="1">Belongs to the short-chain dehydrogenases/reductases (SDR) family.</text>
</comment>
<dbReference type="CDD" id="cd05233">
    <property type="entry name" value="SDR_c"/>
    <property type="match status" value="1"/>
</dbReference>
<name>A0ABN0TD93_9BURK</name>
<reference evidence="5 6" key="1">
    <citation type="journal article" date="2019" name="Int. J. Syst. Evol. Microbiol.">
        <title>The Global Catalogue of Microorganisms (GCM) 10K type strain sequencing project: providing services to taxonomists for standard genome sequencing and annotation.</title>
        <authorList>
            <consortium name="The Broad Institute Genomics Platform"/>
            <consortium name="The Broad Institute Genome Sequencing Center for Infectious Disease"/>
            <person name="Wu L."/>
            <person name="Ma J."/>
        </authorList>
    </citation>
    <scope>NUCLEOTIDE SEQUENCE [LARGE SCALE GENOMIC DNA]</scope>
    <source>
        <strain evidence="5 6">JCM 16240</strain>
    </source>
</reference>
<dbReference type="PROSITE" id="PS00061">
    <property type="entry name" value="ADH_SHORT"/>
    <property type="match status" value="1"/>
</dbReference>
<comment type="caution">
    <text evidence="5">The sequence shown here is derived from an EMBL/GenBank/DDBJ whole genome shotgun (WGS) entry which is preliminary data.</text>
</comment>
<dbReference type="InterPro" id="IPR036291">
    <property type="entry name" value="NAD(P)-bd_dom_sf"/>
</dbReference>
<dbReference type="InterPro" id="IPR002347">
    <property type="entry name" value="SDR_fam"/>
</dbReference>
<dbReference type="PANTHER" id="PTHR43639">
    <property type="entry name" value="OXIDOREDUCTASE, SHORT-CHAIN DEHYDROGENASE/REDUCTASE FAMILY (AFU_ORTHOLOGUE AFUA_5G02870)"/>
    <property type="match status" value="1"/>
</dbReference>
<dbReference type="EMBL" id="BAAAFN010000006">
    <property type="protein sequence ID" value="GAA0218777.1"/>
    <property type="molecule type" value="Genomic_DNA"/>
</dbReference>
<dbReference type="PRINTS" id="PR00080">
    <property type="entry name" value="SDRFAMILY"/>
</dbReference>
<protein>
    <submittedName>
        <fullName evidence="5">SDR family oxidoreductase</fullName>
    </submittedName>
</protein>
<evidence type="ECO:0000313" key="5">
    <source>
        <dbReference type="EMBL" id="GAA0218777.1"/>
    </source>
</evidence>
<dbReference type="SUPFAM" id="SSF51735">
    <property type="entry name" value="NAD(P)-binding Rossmann-fold domains"/>
    <property type="match status" value="1"/>
</dbReference>
<evidence type="ECO:0000256" key="3">
    <source>
        <dbReference type="SAM" id="MobiDB-lite"/>
    </source>
</evidence>
<dbReference type="PRINTS" id="PR00081">
    <property type="entry name" value="GDHRDH"/>
</dbReference>
<organism evidence="5 6">
    <name type="scientific">Castellaniella daejeonensis</name>
    <dbReference type="NCBI Taxonomy" id="659013"/>
    <lineage>
        <taxon>Bacteria</taxon>
        <taxon>Pseudomonadati</taxon>
        <taxon>Pseudomonadota</taxon>
        <taxon>Betaproteobacteria</taxon>
        <taxon>Burkholderiales</taxon>
        <taxon>Alcaligenaceae</taxon>
        <taxon>Castellaniella</taxon>
    </lineage>
</organism>
<dbReference type="InterPro" id="IPR020904">
    <property type="entry name" value="Sc_DH/Rdtase_CS"/>
</dbReference>
<dbReference type="PANTHER" id="PTHR43639:SF1">
    <property type="entry name" value="SHORT-CHAIN DEHYDROGENASE_REDUCTASE FAMILY PROTEIN"/>
    <property type="match status" value="1"/>
</dbReference>
<evidence type="ECO:0000256" key="1">
    <source>
        <dbReference type="ARBA" id="ARBA00006484"/>
    </source>
</evidence>
<accession>A0ABN0TD93</accession>
<dbReference type="Proteomes" id="UP001501176">
    <property type="component" value="Unassembled WGS sequence"/>
</dbReference>
<evidence type="ECO:0000259" key="4">
    <source>
        <dbReference type="SMART" id="SM00822"/>
    </source>
</evidence>
<keyword evidence="6" id="KW-1185">Reference proteome</keyword>
<dbReference type="Pfam" id="PF13561">
    <property type="entry name" value="adh_short_C2"/>
    <property type="match status" value="1"/>
</dbReference>